<keyword evidence="2" id="KW-1185">Reference proteome</keyword>
<dbReference type="OrthoDB" id="9804157at2"/>
<reference evidence="1 2" key="1">
    <citation type="submission" date="2017-07" db="EMBL/GenBank/DDBJ databases">
        <title>A draft genome sequence of Komagataeibacter xylinus LMG 1515.</title>
        <authorList>
            <person name="Skraban J."/>
            <person name="Cleenwerck I."/>
            <person name="Vandamme P."/>
            <person name="Trcek J."/>
        </authorList>
    </citation>
    <scope>NUCLEOTIDE SEQUENCE [LARGE SCALE GENOMIC DNA]</scope>
    <source>
        <strain evidence="1 2">LMG 1515</strain>
    </source>
</reference>
<gene>
    <name evidence="1" type="ORF">CFR75_01335</name>
</gene>
<dbReference type="SUPFAM" id="SSF82649">
    <property type="entry name" value="SufE/NifU"/>
    <property type="match status" value="1"/>
</dbReference>
<dbReference type="EMBL" id="NKUC01000001">
    <property type="protein sequence ID" value="PYD58972.1"/>
    <property type="molecule type" value="Genomic_DNA"/>
</dbReference>
<sequence length="142" mass="15198">MAQDDLYRTVVLERARAPQHAGPLPAATLNGQGSNPLCGDRVQLHAVLDGQGRIEAIRHETRGCAICAASADLMAGRVTGQDRAHVGRLHAELVEAVETGTAPAELGELAAFAPLHQHRSRRRCALLPWSALIDMLNDDKNG</sequence>
<dbReference type="Proteomes" id="UP000248257">
    <property type="component" value="Unassembled WGS sequence"/>
</dbReference>
<dbReference type="GO" id="GO:0005506">
    <property type="term" value="F:iron ion binding"/>
    <property type="evidence" value="ECO:0007669"/>
    <property type="project" value="InterPro"/>
</dbReference>
<dbReference type="GO" id="GO:0016226">
    <property type="term" value="P:iron-sulfur cluster assembly"/>
    <property type="evidence" value="ECO:0007669"/>
    <property type="project" value="InterPro"/>
</dbReference>
<dbReference type="InterPro" id="IPR002871">
    <property type="entry name" value="NIF_FeS_clus_asmbl_NifU_N"/>
</dbReference>
<dbReference type="NCBIfam" id="TIGR01994">
    <property type="entry name" value="SUF_scaf_2"/>
    <property type="match status" value="1"/>
</dbReference>
<dbReference type="Pfam" id="PF01592">
    <property type="entry name" value="NifU_N"/>
    <property type="match status" value="1"/>
</dbReference>
<dbReference type="GO" id="GO:0051536">
    <property type="term" value="F:iron-sulfur cluster binding"/>
    <property type="evidence" value="ECO:0007669"/>
    <property type="project" value="InterPro"/>
</dbReference>
<dbReference type="AlphaFoldDB" id="A0A318PME3"/>
<accession>A0A318PME3</accession>
<comment type="caution">
    <text evidence="1">The sequence shown here is derived from an EMBL/GenBank/DDBJ whole genome shotgun (WGS) entry which is preliminary data.</text>
</comment>
<dbReference type="CDD" id="cd06664">
    <property type="entry name" value="IscU_like"/>
    <property type="match status" value="1"/>
</dbReference>
<protein>
    <submittedName>
        <fullName evidence="1">SUF system NifU family Fe-S cluster assembly protein</fullName>
    </submittedName>
</protein>
<name>A0A318PME3_KOMXY</name>
<proteinExistence type="predicted"/>
<dbReference type="STRING" id="1220579.GCA_001571345_00839"/>
<organism evidence="1 2">
    <name type="scientific">Komagataeibacter xylinus</name>
    <name type="common">Gluconacetobacter xylinus</name>
    <dbReference type="NCBI Taxonomy" id="28448"/>
    <lineage>
        <taxon>Bacteria</taxon>
        <taxon>Pseudomonadati</taxon>
        <taxon>Pseudomonadota</taxon>
        <taxon>Alphaproteobacteria</taxon>
        <taxon>Acetobacterales</taxon>
        <taxon>Acetobacteraceae</taxon>
        <taxon>Komagataeibacter</taxon>
    </lineage>
</organism>
<dbReference type="Gene3D" id="3.90.1010.10">
    <property type="match status" value="1"/>
</dbReference>
<evidence type="ECO:0000313" key="2">
    <source>
        <dbReference type="Proteomes" id="UP000248257"/>
    </source>
</evidence>
<dbReference type="RefSeq" id="WP_061272260.1">
    <property type="nucleotide sequence ID" value="NZ_CBCRXN010000010.1"/>
</dbReference>
<evidence type="ECO:0000313" key="1">
    <source>
        <dbReference type="EMBL" id="PYD58972.1"/>
    </source>
</evidence>